<keyword evidence="2" id="KW-0472">Membrane</keyword>
<dbReference type="RefSeq" id="WP_355668529.1">
    <property type="nucleotide sequence ID" value="NZ_JBEXRX010000306.1"/>
</dbReference>
<sequence length="223" mass="23430">MERGATVAPAGEIRRRAGRRRRNQTAAGAAFAVVLVTALGAGFAVNRGGDQDRPLNPAATPSTSESPSAGITSKPGPRPTGKVASNVSQLRQFGIDLQTGVLIDVADDGVNRWMQFRSDGTVDFTGTAKDNSTEMVLYPAPTTAINSVQIVPKALGNQCVATTQTSPLKLVPCEVNDATQVWRVVPAGDSGQFELEGEYGIVRVDEGLINTSSGNSGMQTIRF</sequence>
<comment type="caution">
    <text evidence="3">The sequence shown here is derived from an EMBL/GenBank/DDBJ whole genome shotgun (WGS) entry which is preliminary data.</text>
</comment>
<dbReference type="Proteomes" id="UP001550348">
    <property type="component" value="Unassembled WGS sequence"/>
</dbReference>
<feature type="region of interest" description="Disordered" evidence="1">
    <location>
        <begin position="1"/>
        <end position="24"/>
    </location>
</feature>
<reference evidence="3 4" key="1">
    <citation type="submission" date="2024-06" db="EMBL/GenBank/DDBJ databases">
        <title>The Natural Products Discovery Center: Release of the First 8490 Sequenced Strains for Exploring Actinobacteria Biosynthetic Diversity.</title>
        <authorList>
            <person name="Kalkreuter E."/>
            <person name="Kautsar S.A."/>
            <person name="Yang D."/>
            <person name="Bader C.D."/>
            <person name="Teijaro C.N."/>
            <person name="Fluegel L."/>
            <person name="Davis C.M."/>
            <person name="Simpson J.R."/>
            <person name="Lauterbach L."/>
            <person name="Steele A.D."/>
            <person name="Gui C."/>
            <person name="Meng S."/>
            <person name="Li G."/>
            <person name="Viehrig K."/>
            <person name="Ye F."/>
            <person name="Su P."/>
            <person name="Kiefer A.F."/>
            <person name="Nichols A."/>
            <person name="Cepeda A.J."/>
            <person name="Yan W."/>
            <person name="Fan B."/>
            <person name="Jiang Y."/>
            <person name="Adhikari A."/>
            <person name="Zheng C.-J."/>
            <person name="Schuster L."/>
            <person name="Cowan T.M."/>
            <person name="Smanski M.J."/>
            <person name="Chevrette M.G."/>
            <person name="De Carvalho L.P.S."/>
            <person name="Shen B."/>
        </authorList>
    </citation>
    <scope>NUCLEOTIDE SEQUENCE [LARGE SCALE GENOMIC DNA]</scope>
    <source>
        <strain evidence="3 4">NPDC006286</strain>
    </source>
</reference>
<protein>
    <recommendedName>
        <fullName evidence="5">Ricin B lectin domain-containing protein</fullName>
    </recommendedName>
</protein>
<evidence type="ECO:0000313" key="3">
    <source>
        <dbReference type="EMBL" id="MEU0157063.1"/>
    </source>
</evidence>
<evidence type="ECO:0000313" key="4">
    <source>
        <dbReference type="Proteomes" id="UP001550348"/>
    </source>
</evidence>
<feature type="transmembrane region" description="Helical" evidence="2">
    <location>
        <begin position="25"/>
        <end position="45"/>
    </location>
</feature>
<keyword evidence="2" id="KW-1133">Transmembrane helix</keyword>
<evidence type="ECO:0008006" key="5">
    <source>
        <dbReference type="Google" id="ProtNLM"/>
    </source>
</evidence>
<proteinExistence type="predicted"/>
<gene>
    <name evidence="3" type="ORF">ABZ071_35475</name>
</gene>
<accession>A0ABV2VWA3</accession>
<organism evidence="3 4">
    <name type="scientific">Micromonospora fulviviridis</name>
    <dbReference type="NCBI Taxonomy" id="47860"/>
    <lineage>
        <taxon>Bacteria</taxon>
        <taxon>Bacillati</taxon>
        <taxon>Actinomycetota</taxon>
        <taxon>Actinomycetes</taxon>
        <taxon>Micromonosporales</taxon>
        <taxon>Micromonosporaceae</taxon>
        <taxon>Micromonospora</taxon>
    </lineage>
</organism>
<evidence type="ECO:0000256" key="1">
    <source>
        <dbReference type="SAM" id="MobiDB-lite"/>
    </source>
</evidence>
<feature type="region of interest" description="Disordered" evidence="1">
    <location>
        <begin position="47"/>
        <end position="84"/>
    </location>
</feature>
<name>A0ABV2VWA3_9ACTN</name>
<keyword evidence="4" id="KW-1185">Reference proteome</keyword>
<dbReference type="EMBL" id="JBEXRX010000306">
    <property type="protein sequence ID" value="MEU0157063.1"/>
    <property type="molecule type" value="Genomic_DNA"/>
</dbReference>
<feature type="compositionally biased region" description="Low complexity" evidence="1">
    <location>
        <begin position="57"/>
        <end position="69"/>
    </location>
</feature>
<evidence type="ECO:0000256" key="2">
    <source>
        <dbReference type="SAM" id="Phobius"/>
    </source>
</evidence>
<keyword evidence="2" id="KW-0812">Transmembrane</keyword>